<name>A0ABS1TLF1_9BACI</name>
<feature type="transmembrane region" description="Helical" evidence="1">
    <location>
        <begin position="119"/>
        <end position="146"/>
    </location>
</feature>
<keyword evidence="1" id="KW-0472">Membrane</keyword>
<sequence length="172" mass="19429">MNEKGLLIHKHFTPKLYLALKNLFIYIALIGLWVWTVNMYAVFGTGWIKFAVALMWVAGAIAVWGIPEEREQTIKETKWAVFGYVLFLVLYRLVIVKFSQFSPDQVGVSLGVNVPVASATSALGFAQNILMIVSILTPVGFCLWVGQKFKVNQGRKKKDEAFSKYKGIRRNP</sequence>
<evidence type="ECO:0008006" key="4">
    <source>
        <dbReference type="Google" id="ProtNLM"/>
    </source>
</evidence>
<dbReference type="RefSeq" id="WP_202653411.1">
    <property type="nucleotide sequence ID" value="NZ_JAESWB010000134.1"/>
</dbReference>
<keyword evidence="1" id="KW-1133">Transmembrane helix</keyword>
<reference evidence="2 3" key="1">
    <citation type="submission" date="2021-01" db="EMBL/GenBank/DDBJ databases">
        <title>Genome public.</title>
        <authorList>
            <person name="Liu C."/>
            <person name="Sun Q."/>
        </authorList>
    </citation>
    <scope>NUCLEOTIDE SEQUENCE [LARGE SCALE GENOMIC DNA]</scope>
    <source>
        <strain evidence="2 3">YIM B02564</strain>
    </source>
</reference>
<organism evidence="2 3">
    <name type="scientific">Neobacillus paridis</name>
    <dbReference type="NCBI Taxonomy" id="2803862"/>
    <lineage>
        <taxon>Bacteria</taxon>
        <taxon>Bacillati</taxon>
        <taxon>Bacillota</taxon>
        <taxon>Bacilli</taxon>
        <taxon>Bacillales</taxon>
        <taxon>Bacillaceae</taxon>
        <taxon>Neobacillus</taxon>
    </lineage>
</organism>
<feature type="transmembrane region" description="Helical" evidence="1">
    <location>
        <begin position="47"/>
        <end position="67"/>
    </location>
</feature>
<comment type="caution">
    <text evidence="2">The sequence shown here is derived from an EMBL/GenBank/DDBJ whole genome shotgun (WGS) entry which is preliminary data.</text>
</comment>
<evidence type="ECO:0000313" key="2">
    <source>
        <dbReference type="EMBL" id="MBL4952132.1"/>
    </source>
</evidence>
<proteinExistence type="predicted"/>
<keyword evidence="1" id="KW-0812">Transmembrane</keyword>
<dbReference type="EMBL" id="JAESWB010000134">
    <property type="protein sequence ID" value="MBL4952132.1"/>
    <property type="molecule type" value="Genomic_DNA"/>
</dbReference>
<dbReference type="Proteomes" id="UP000623967">
    <property type="component" value="Unassembled WGS sequence"/>
</dbReference>
<protein>
    <recommendedName>
        <fullName evidence="4">Permease</fullName>
    </recommendedName>
</protein>
<gene>
    <name evidence="2" type="ORF">JK635_07895</name>
</gene>
<feature type="transmembrane region" description="Helical" evidence="1">
    <location>
        <begin position="79"/>
        <end position="99"/>
    </location>
</feature>
<accession>A0ABS1TLF1</accession>
<feature type="transmembrane region" description="Helical" evidence="1">
    <location>
        <begin position="16"/>
        <end position="35"/>
    </location>
</feature>
<evidence type="ECO:0000313" key="3">
    <source>
        <dbReference type="Proteomes" id="UP000623967"/>
    </source>
</evidence>
<keyword evidence="3" id="KW-1185">Reference proteome</keyword>
<evidence type="ECO:0000256" key="1">
    <source>
        <dbReference type="SAM" id="Phobius"/>
    </source>
</evidence>